<dbReference type="EMBL" id="JAHWGL010000003">
    <property type="protein sequence ID" value="MBW3127284.1"/>
    <property type="molecule type" value="Genomic_DNA"/>
</dbReference>
<name>A0ABS6WUN5_9BACT</name>
<reference evidence="2 3" key="1">
    <citation type="submission" date="2021-07" db="EMBL/GenBank/DDBJ databases">
        <title>Hymenobacter profundi sp. nov., isolated from deep-sea water.</title>
        <authorList>
            <person name="Kim M.K."/>
        </authorList>
    </citation>
    <scope>NUCLEOTIDE SEQUENCE [LARGE SCALE GENOMIC DNA]</scope>
    <source>
        <strain evidence="2 3">M2</strain>
    </source>
</reference>
<keyword evidence="1" id="KW-0472">Membrane</keyword>
<gene>
    <name evidence="2" type="ORF">KYK14_01865</name>
</gene>
<dbReference type="RefSeq" id="WP_219156466.1">
    <property type="nucleotide sequence ID" value="NZ_JAHWGL010000003.1"/>
</dbReference>
<evidence type="ECO:0000313" key="2">
    <source>
        <dbReference type="EMBL" id="MBW3127284.1"/>
    </source>
</evidence>
<comment type="caution">
    <text evidence="2">The sequence shown here is derived from an EMBL/GenBank/DDBJ whole genome shotgun (WGS) entry which is preliminary data.</text>
</comment>
<proteinExistence type="predicted"/>
<protein>
    <submittedName>
        <fullName evidence="2">Uncharacterized protein</fullName>
    </submittedName>
</protein>
<organism evidence="2 3">
    <name type="scientific">Hymenobacter profundi</name>
    <dbReference type="NCBI Taxonomy" id="1982110"/>
    <lineage>
        <taxon>Bacteria</taxon>
        <taxon>Pseudomonadati</taxon>
        <taxon>Bacteroidota</taxon>
        <taxon>Cytophagia</taxon>
        <taxon>Cytophagales</taxon>
        <taxon>Hymenobacteraceae</taxon>
        <taxon>Hymenobacter</taxon>
    </lineage>
</organism>
<evidence type="ECO:0000256" key="1">
    <source>
        <dbReference type="SAM" id="Phobius"/>
    </source>
</evidence>
<keyword evidence="1" id="KW-1133">Transmembrane helix</keyword>
<keyword evidence="3" id="KW-1185">Reference proteome</keyword>
<evidence type="ECO:0000313" key="3">
    <source>
        <dbReference type="Proteomes" id="UP000826188"/>
    </source>
</evidence>
<keyword evidence="1" id="KW-0812">Transmembrane</keyword>
<sequence length="99" mass="10395">MFAQTKAGHLVHILSTALAGQVVTQELTPPNPHVVELYGHLLIQVLVAVVTIWATVRKALQKPEAVVKLPVAAVPVVVPESALSDAEGTPVADAQKPLP</sequence>
<accession>A0ABS6WUN5</accession>
<dbReference type="Proteomes" id="UP000826188">
    <property type="component" value="Unassembled WGS sequence"/>
</dbReference>
<feature type="transmembrane region" description="Helical" evidence="1">
    <location>
        <begin position="35"/>
        <end position="56"/>
    </location>
</feature>